<evidence type="ECO:0000256" key="1">
    <source>
        <dbReference type="ARBA" id="ARBA00023170"/>
    </source>
</evidence>
<dbReference type="SUPFAM" id="SSF56112">
    <property type="entry name" value="Protein kinase-like (PK-like)"/>
    <property type="match status" value="1"/>
</dbReference>
<organism evidence="3">
    <name type="scientific">freshwater metagenome</name>
    <dbReference type="NCBI Taxonomy" id="449393"/>
    <lineage>
        <taxon>unclassified sequences</taxon>
        <taxon>metagenomes</taxon>
        <taxon>ecological metagenomes</taxon>
    </lineage>
</organism>
<evidence type="ECO:0000313" key="3">
    <source>
        <dbReference type="EMBL" id="KGA19888.1"/>
    </source>
</evidence>
<dbReference type="Gene3D" id="1.10.510.10">
    <property type="entry name" value="Transferase(Phosphotransferase) domain 1"/>
    <property type="match status" value="1"/>
</dbReference>
<reference evidence="3" key="1">
    <citation type="submission" date="2014-06" db="EMBL/GenBank/DDBJ databases">
        <title>Key roles for freshwater Actinobacteria revealed by deep metagenomic sequencing.</title>
        <authorList>
            <person name="Ghai R."/>
            <person name="Mizuno C.M."/>
            <person name="Picazo A."/>
            <person name="Camacho A."/>
            <person name="Rodriguez-Valera F."/>
        </authorList>
    </citation>
    <scope>NUCLEOTIDE SEQUENCE</scope>
</reference>
<dbReference type="PROSITE" id="PS50011">
    <property type="entry name" value="PROTEIN_KINASE_DOM"/>
    <property type="match status" value="1"/>
</dbReference>
<dbReference type="InterPro" id="IPR008979">
    <property type="entry name" value="Galactose-bd-like_sf"/>
</dbReference>
<proteinExistence type="predicted"/>
<name>A0A094SMU2_9ZZZZ</name>
<keyword evidence="1" id="KW-0675">Receptor</keyword>
<dbReference type="Gene3D" id="2.60.120.260">
    <property type="entry name" value="Galactose-binding domain-like"/>
    <property type="match status" value="1"/>
</dbReference>
<dbReference type="Pfam" id="PF00069">
    <property type="entry name" value="Pkinase"/>
    <property type="match status" value="1"/>
</dbReference>
<feature type="domain" description="Protein kinase" evidence="2">
    <location>
        <begin position="13"/>
        <end position="255"/>
    </location>
</feature>
<dbReference type="AlphaFoldDB" id="A0A094SMU2"/>
<gene>
    <name evidence="3" type="ORF">GM51_5980</name>
</gene>
<protein>
    <recommendedName>
        <fullName evidence="2">Protein kinase domain-containing protein</fullName>
    </recommendedName>
</protein>
<dbReference type="GO" id="GO:0004672">
    <property type="term" value="F:protein kinase activity"/>
    <property type="evidence" value="ECO:0007669"/>
    <property type="project" value="InterPro"/>
</dbReference>
<dbReference type="InterPro" id="IPR000719">
    <property type="entry name" value="Prot_kinase_dom"/>
</dbReference>
<sequence length="484" mass="52359">MSGSNDRIFDGRYALDVQISSSLSSPIWRAMDQSLKRWVTLILLPTSDLRSVKLLQECQQAAVNDRRDVVSILDVVPDGKISSGADSNSQDRYVGIVTEWLDGETLDRLIVRRGEVLPVEQALRQLGIIANTLMHAHSLNVFHRRLRPHNVIFSQGQEVRLTGFGVDSALLGPDSMDGMSQDIKGVGQLLFVMITGMWPLGSVDSLPAALSDGGSGLVLPSQVHGGVSSYIDRLYQRTQDGTYTSMRQLLDALSVGEVEESESLQSRVSRLTASSVTWSPPQSSQSNRVRTSVIAGLSVLVFGWIGWQLLTSNFQRSEAPVAILASPLPSIAVPQATGEVAKAVTVTSYDPLGDNEENADQALLAIDSDNETAWTTASYNKSDMSGKAGVGLLVDLGVEKEVYAVEIDFISAGHTAEIYVVNSTEPDFATELKFGDTNPNESSSEISSTDPVSGRYVLVWLTPDLPEAESGEFQGGISEIKIRL</sequence>
<dbReference type="SMART" id="SM00220">
    <property type="entry name" value="S_TKc"/>
    <property type="match status" value="1"/>
</dbReference>
<dbReference type="EMBL" id="JNSL01000026">
    <property type="protein sequence ID" value="KGA19888.1"/>
    <property type="molecule type" value="Genomic_DNA"/>
</dbReference>
<comment type="caution">
    <text evidence="3">The sequence shown here is derived from an EMBL/GenBank/DDBJ whole genome shotgun (WGS) entry which is preliminary data.</text>
</comment>
<accession>A0A094SMU2</accession>
<dbReference type="SUPFAM" id="SSF49785">
    <property type="entry name" value="Galactose-binding domain-like"/>
    <property type="match status" value="1"/>
</dbReference>
<dbReference type="InterPro" id="IPR011009">
    <property type="entry name" value="Kinase-like_dom_sf"/>
</dbReference>
<evidence type="ECO:0000259" key="2">
    <source>
        <dbReference type="PROSITE" id="PS50011"/>
    </source>
</evidence>
<dbReference type="GO" id="GO:0005524">
    <property type="term" value="F:ATP binding"/>
    <property type="evidence" value="ECO:0007669"/>
    <property type="project" value="InterPro"/>
</dbReference>